<dbReference type="AlphaFoldDB" id="A0A545TU82"/>
<evidence type="ECO:0000313" key="2">
    <source>
        <dbReference type="Proteomes" id="UP000315252"/>
    </source>
</evidence>
<organism evidence="1 2">
    <name type="scientific">Denitrobaculum tricleocarpae</name>
    <dbReference type="NCBI Taxonomy" id="2591009"/>
    <lineage>
        <taxon>Bacteria</taxon>
        <taxon>Pseudomonadati</taxon>
        <taxon>Pseudomonadota</taxon>
        <taxon>Alphaproteobacteria</taxon>
        <taxon>Rhodospirillales</taxon>
        <taxon>Rhodospirillaceae</taxon>
        <taxon>Denitrobaculum</taxon>
    </lineage>
</organism>
<reference evidence="1 2" key="1">
    <citation type="submission" date="2019-06" db="EMBL/GenBank/DDBJ databases">
        <title>Whole genome sequence for Rhodospirillaceae sp. R148.</title>
        <authorList>
            <person name="Wang G."/>
        </authorList>
    </citation>
    <scope>NUCLEOTIDE SEQUENCE [LARGE SCALE GENOMIC DNA]</scope>
    <source>
        <strain evidence="1 2">R148</strain>
    </source>
</reference>
<name>A0A545TU82_9PROT</name>
<accession>A0A545TU82</accession>
<gene>
    <name evidence="1" type="ORF">FKG95_11515</name>
</gene>
<proteinExistence type="predicted"/>
<dbReference type="EMBL" id="VHSH01000003">
    <property type="protein sequence ID" value="TQV80772.1"/>
    <property type="molecule type" value="Genomic_DNA"/>
</dbReference>
<keyword evidence="2" id="KW-1185">Reference proteome</keyword>
<dbReference type="Proteomes" id="UP000315252">
    <property type="component" value="Unassembled WGS sequence"/>
</dbReference>
<comment type="caution">
    <text evidence="1">The sequence shown here is derived from an EMBL/GenBank/DDBJ whole genome shotgun (WGS) entry which is preliminary data.</text>
</comment>
<evidence type="ECO:0000313" key="1">
    <source>
        <dbReference type="EMBL" id="TQV80772.1"/>
    </source>
</evidence>
<dbReference type="OrthoDB" id="5438497at2"/>
<dbReference type="RefSeq" id="WP_142896486.1">
    <property type="nucleotide sequence ID" value="NZ_ML660054.1"/>
</dbReference>
<protein>
    <submittedName>
        <fullName evidence="1">Uncharacterized protein</fullName>
    </submittedName>
</protein>
<sequence length="628" mass="68599">MEQAYILEFGDLSCRFYRNHGQIVDGEGTVYEISTPYAQSDLFDADGRCLIKTAQSADLLYLCHPSYPPYVLSRSGHTNWTIEKIAFQDGPYLSTNTSDITLSSSAGSIGTGRTLIASASLFAETDVGRLVRKKNGGGWGWGIITEFISATQATWEIKSAIASSPSKEWRLGVWSETTGFPTCVTFFQDRLYFAGARSHPQRLDGSVTGDYTSFSPSKLADATVEDTHAVAFTLNANNVNVIRWMIDDDKGLVLGSVGGEWLVSPSSLGEALTPSNIQARRSTTRGSANLQPVQAADAILFVQRAGRKVRELAYVFEADGFRSPDMTLLAEHISEGGISALSYQQEPDSVVWAVRRDGALLGMTYQREQEVVAWHRHQIGGVSNQEGTLPAKVESIAVIPAPDGSKDEVWAVVQRWINGQLKRSIEYMEASFNASARSPLQSEEGYKAAILQQQREAFFVDSGLTYRGAPASIISGLNHLEGETVQVLADGATHPDLQVTDGKITLMVPAAVVQVGLGYRSVLETARLEAGAADGTAQGKTKRIHRAVIRFHQTLGALFGPDPRNLDRIEFRSSTDLMDTPPPLFDGDKLVDWPGNYETEGRMMVVQDEPLPLTVLAIFPQVHTQDSR</sequence>